<feature type="region of interest" description="Disordered" evidence="2">
    <location>
        <begin position="116"/>
        <end position="161"/>
    </location>
</feature>
<evidence type="ECO:0000256" key="2">
    <source>
        <dbReference type="SAM" id="MobiDB-lite"/>
    </source>
</evidence>
<evidence type="ECO:0000313" key="3">
    <source>
        <dbReference type="EMBL" id="EEH60699.1"/>
    </source>
</evidence>
<dbReference type="Proteomes" id="UP000001876">
    <property type="component" value="Unassembled WGS sequence"/>
</dbReference>
<dbReference type="RefSeq" id="XP_003055447.1">
    <property type="nucleotide sequence ID" value="XM_003055401.1"/>
</dbReference>
<dbReference type="EMBL" id="GG663735">
    <property type="protein sequence ID" value="EEH60699.1"/>
    <property type="molecule type" value="Genomic_DNA"/>
</dbReference>
<dbReference type="AlphaFoldDB" id="C1MH79"/>
<feature type="coiled-coil region" evidence="1">
    <location>
        <begin position="458"/>
        <end position="485"/>
    </location>
</feature>
<evidence type="ECO:0000313" key="4">
    <source>
        <dbReference type="Proteomes" id="UP000001876"/>
    </source>
</evidence>
<sequence length="544" mass="57733">MGASHSNDPSVHRPPALARRTSSGYAVQPSKGGFCVPCGAASKSKKKPDAPAARRRSRGSSAGGVFSPSRTHPTVERLISDLRGARARFFAPPARVPLSPSPSSASLLRAQLAGFDSSLARRRRRPRGPGQGRGQHRGEKLVPVQGDHADAPGARPPAPHSQRAHVVLPFSVTLPPFFSVEQDAQTSKALPPAPVKTARHSILRRVSSINCPIALPALRSSSSFHAAIGTAEVAAAVASEETATRRVTARRRLTWNDRKGTLGELEHVQWFDVYDGFGTCANVGPDAGASTPGGGGVRRRKSTGGATDASACSFDSKATRVTSISAALSSAERGGLGSGWGSFDADPFAFETAHDAASGLDPAARTAVRRIASTLARHERDGVDVRGMTNAERCGKMLKRKITSKAAALVEGAAAAAAVEDARTYLRGNDPHMMPENHRKRPVVTAGDAILTWVVSAAAAKKRERVELDARNAELQERVLTLLSEVDAMADAVPSRRIAAGLRDLHRMRLQVFDSRSKARAMEAAVAHLRCVLLCFHPPLSFKI</sequence>
<dbReference type="KEGG" id="mpp:MICPUCDRAFT_50080"/>
<proteinExistence type="predicted"/>
<feature type="region of interest" description="Disordered" evidence="2">
    <location>
        <begin position="1"/>
        <end position="75"/>
    </location>
</feature>
<feature type="region of interest" description="Disordered" evidence="2">
    <location>
        <begin position="286"/>
        <end position="309"/>
    </location>
</feature>
<accession>C1MH79</accession>
<name>C1MH79_MICPC</name>
<evidence type="ECO:0000256" key="1">
    <source>
        <dbReference type="SAM" id="Coils"/>
    </source>
</evidence>
<protein>
    <submittedName>
        <fullName evidence="3">Predicted protein</fullName>
    </submittedName>
</protein>
<keyword evidence="1" id="KW-0175">Coiled coil</keyword>
<dbReference type="GeneID" id="9680351"/>
<reference evidence="3 4" key="1">
    <citation type="journal article" date="2009" name="Science">
        <title>Green evolution and dynamic adaptations revealed by genomes of the marine picoeukaryotes Micromonas.</title>
        <authorList>
            <person name="Worden A.Z."/>
            <person name="Lee J.H."/>
            <person name="Mock T."/>
            <person name="Rouze P."/>
            <person name="Simmons M.P."/>
            <person name="Aerts A.L."/>
            <person name="Allen A.E."/>
            <person name="Cuvelier M.L."/>
            <person name="Derelle E."/>
            <person name="Everett M.V."/>
            <person name="Foulon E."/>
            <person name="Grimwood J."/>
            <person name="Gundlach H."/>
            <person name="Henrissat B."/>
            <person name="Napoli C."/>
            <person name="McDonald S.M."/>
            <person name="Parker M.S."/>
            <person name="Rombauts S."/>
            <person name="Salamov A."/>
            <person name="Von Dassow P."/>
            <person name="Badger J.H."/>
            <person name="Coutinho P.M."/>
            <person name="Demir E."/>
            <person name="Dubchak I."/>
            <person name="Gentemann C."/>
            <person name="Eikrem W."/>
            <person name="Gready J.E."/>
            <person name="John U."/>
            <person name="Lanier W."/>
            <person name="Lindquist E.A."/>
            <person name="Lucas S."/>
            <person name="Mayer K.F."/>
            <person name="Moreau H."/>
            <person name="Not F."/>
            <person name="Otillar R."/>
            <person name="Panaud O."/>
            <person name="Pangilinan J."/>
            <person name="Paulsen I."/>
            <person name="Piegu B."/>
            <person name="Poliakov A."/>
            <person name="Robbens S."/>
            <person name="Schmutz J."/>
            <person name="Toulza E."/>
            <person name="Wyss T."/>
            <person name="Zelensky A."/>
            <person name="Zhou K."/>
            <person name="Armbrust E.V."/>
            <person name="Bhattacharya D."/>
            <person name="Goodenough U.W."/>
            <person name="Van de Peer Y."/>
            <person name="Grigoriev I.V."/>
        </authorList>
    </citation>
    <scope>NUCLEOTIDE SEQUENCE [LARGE SCALE GENOMIC DNA]</scope>
    <source>
        <strain evidence="3 4">CCMP1545</strain>
    </source>
</reference>
<gene>
    <name evidence="3" type="ORF">MICPUCDRAFT_50080</name>
</gene>
<organism evidence="4">
    <name type="scientific">Micromonas pusilla (strain CCMP1545)</name>
    <name type="common">Picoplanktonic green alga</name>
    <dbReference type="NCBI Taxonomy" id="564608"/>
    <lineage>
        <taxon>Eukaryota</taxon>
        <taxon>Viridiplantae</taxon>
        <taxon>Chlorophyta</taxon>
        <taxon>Mamiellophyceae</taxon>
        <taxon>Mamiellales</taxon>
        <taxon>Mamiellaceae</taxon>
        <taxon>Micromonas</taxon>
    </lineage>
</organism>
<dbReference type="OMA" id="MDRESHA"/>
<keyword evidence="4" id="KW-1185">Reference proteome</keyword>